<feature type="compositionally biased region" description="Low complexity" evidence="1">
    <location>
        <begin position="21"/>
        <end position="43"/>
    </location>
</feature>
<dbReference type="AlphaFoldDB" id="A0A9Q0GEX8"/>
<dbReference type="EMBL" id="JAKUCV010001070">
    <property type="protein sequence ID" value="KAJ4847835.1"/>
    <property type="molecule type" value="Genomic_DNA"/>
</dbReference>
<dbReference type="PROSITE" id="PS52045">
    <property type="entry name" value="NEPROSIN_PEP_CD"/>
    <property type="match status" value="1"/>
</dbReference>
<dbReference type="Proteomes" id="UP001141552">
    <property type="component" value="Unassembled WGS sequence"/>
</dbReference>
<keyword evidence="4" id="KW-1185">Reference proteome</keyword>
<accession>A0A9Q0GEX8</accession>
<feature type="compositionally biased region" description="Pro residues" evidence="1">
    <location>
        <begin position="8"/>
        <end position="20"/>
    </location>
</feature>
<reference evidence="3" key="1">
    <citation type="submission" date="2022-02" db="EMBL/GenBank/DDBJ databases">
        <authorList>
            <person name="Henning P.M."/>
            <person name="McCubbin A.G."/>
            <person name="Shore J.S."/>
        </authorList>
    </citation>
    <scope>NUCLEOTIDE SEQUENCE</scope>
    <source>
        <strain evidence="3">F60SS</strain>
        <tissue evidence="3">Leaves</tissue>
    </source>
</reference>
<name>A0A9Q0GEX8_9ROSI</name>
<evidence type="ECO:0000256" key="1">
    <source>
        <dbReference type="SAM" id="MobiDB-lite"/>
    </source>
</evidence>
<evidence type="ECO:0000259" key="2">
    <source>
        <dbReference type="PROSITE" id="PS52045"/>
    </source>
</evidence>
<protein>
    <recommendedName>
        <fullName evidence="2">Neprosin PEP catalytic domain-containing protein</fullName>
    </recommendedName>
</protein>
<dbReference type="Pfam" id="PF03080">
    <property type="entry name" value="Neprosin"/>
    <property type="match status" value="1"/>
</dbReference>
<gene>
    <name evidence="3" type="ORF">Tsubulata_011791</name>
</gene>
<sequence>MKTFAAALPPPPPLPLPSSAPSPLHLPNSPSSTSLPNNHPSTSFGRQQQQRPPLDLEALPFCICRVRGGPWRHHGGPPVGSESLLQEEGEGEGEPRAKRKLPVRRRISSKHGRHRFSGSNVWELVGNFINGGDKIGYWPKELFPHLANGATSVRYGGMVSASPQGASPPMGTGQYPSVILQDSCYFQNIQIINSNNQNVEINGRDFQGNADATWCYNLEYYGDQGPELMGETFSFGGPGGTTCGR</sequence>
<feature type="region of interest" description="Disordered" evidence="1">
    <location>
        <begin position="72"/>
        <end position="98"/>
    </location>
</feature>
<reference evidence="3" key="2">
    <citation type="journal article" date="2023" name="Plants (Basel)">
        <title>Annotation of the Turnera subulata (Passifloraceae) Draft Genome Reveals the S-Locus Evolved after the Divergence of Turneroideae from Passifloroideae in a Stepwise Manner.</title>
        <authorList>
            <person name="Henning P.M."/>
            <person name="Roalson E.H."/>
            <person name="Mir W."/>
            <person name="McCubbin A.G."/>
            <person name="Shore J.S."/>
        </authorList>
    </citation>
    <scope>NUCLEOTIDE SEQUENCE</scope>
    <source>
        <strain evidence="3">F60SS</strain>
    </source>
</reference>
<evidence type="ECO:0000313" key="4">
    <source>
        <dbReference type="Proteomes" id="UP001141552"/>
    </source>
</evidence>
<comment type="caution">
    <text evidence="3">The sequence shown here is derived from an EMBL/GenBank/DDBJ whole genome shotgun (WGS) entry which is preliminary data.</text>
</comment>
<dbReference type="PANTHER" id="PTHR31589:SF233">
    <property type="entry name" value="PROTEIN, PUTATIVE (DUF239)-RELATED"/>
    <property type="match status" value="1"/>
</dbReference>
<organism evidence="3 4">
    <name type="scientific">Turnera subulata</name>
    <dbReference type="NCBI Taxonomy" id="218843"/>
    <lineage>
        <taxon>Eukaryota</taxon>
        <taxon>Viridiplantae</taxon>
        <taxon>Streptophyta</taxon>
        <taxon>Embryophyta</taxon>
        <taxon>Tracheophyta</taxon>
        <taxon>Spermatophyta</taxon>
        <taxon>Magnoliopsida</taxon>
        <taxon>eudicotyledons</taxon>
        <taxon>Gunneridae</taxon>
        <taxon>Pentapetalae</taxon>
        <taxon>rosids</taxon>
        <taxon>fabids</taxon>
        <taxon>Malpighiales</taxon>
        <taxon>Passifloraceae</taxon>
        <taxon>Turnera</taxon>
    </lineage>
</organism>
<dbReference type="InterPro" id="IPR004314">
    <property type="entry name" value="Neprosin"/>
</dbReference>
<feature type="region of interest" description="Disordered" evidence="1">
    <location>
        <begin position="1"/>
        <end position="52"/>
    </location>
</feature>
<proteinExistence type="predicted"/>
<dbReference type="PANTHER" id="PTHR31589">
    <property type="entry name" value="PROTEIN, PUTATIVE (DUF239)-RELATED-RELATED"/>
    <property type="match status" value="1"/>
</dbReference>
<dbReference type="InterPro" id="IPR053168">
    <property type="entry name" value="Glutamic_endopeptidase"/>
</dbReference>
<evidence type="ECO:0000313" key="3">
    <source>
        <dbReference type="EMBL" id="KAJ4847835.1"/>
    </source>
</evidence>
<dbReference type="OrthoDB" id="1858978at2759"/>
<feature type="domain" description="Neprosin PEP catalytic" evidence="2">
    <location>
        <begin position="1"/>
        <end position="244"/>
    </location>
</feature>